<comment type="cofactor">
    <cofactor evidence="6">
        <name>Zn(2+)</name>
        <dbReference type="ChEBI" id="CHEBI:29105"/>
    </cofactor>
    <text evidence="6">Binds 1 zinc ion per subunit.</text>
</comment>
<evidence type="ECO:0000256" key="1">
    <source>
        <dbReference type="ARBA" id="ARBA00022670"/>
    </source>
</evidence>
<evidence type="ECO:0000256" key="6">
    <source>
        <dbReference type="RuleBase" id="RU003983"/>
    </source>
</evidence>
<keyword evidence="3 6" id="KW-0378">Hydrolase</keyword>
<feature type="compositionally biased region" description="Basic residues" evidence="7">
    <location>
        <begin position="48"/>
        <end position="64"/>
    </location>
</feature>
<comment type="similarity">
    <text evidence="6">Belongs to the peptidase M48 family.</text>
</comment>
<name>A0A2P2K0W5_RHIMU</name>
<sequence length="356" mass="39389">MAASLVSPMVPPPCAGFRRRAHGYGVSNNSTSLGFGFGSLSTTIPMTSKKHHRSRRRRRPRPRVGKLCCRGTPTASSSLVFRNLDADDFRHPLDKQNTLMLRMIPGLNELAKALLGSLTEQIMLLENIGTSVLVSKNQLSELHQLMNDAADILNIESPDLYVRQSPVPNAYTLAISGKKPFVVVHTSLVELLTRKELQAVLAHELGHLKCDHGVWLTLANILTLGAYTLPGLGRLIAQSLEEQLFRWLRSAELTCDRAALLVAQDPKVVISVLMKLAGGSPSVADQLNVDAFLEQARSYDRASSSPVGWYIRNAQTRQLSHPLPVLRALEIDEWSRSQAYKSLLKRAIQRNTVHNV</sequence>
<dbReference type="PANTHER" id="PTHR10120">
    <property type="entry name" value="CAAX PRENYL PROTEASE 1"/>
    <property type="match status" value="1"/>
</dbReference>
<evidence type="ECO:0000256" key="4">
    <source>
        <dbReference type="ARBA" id="ARBA00022833"/>
    </source>
</evidence>
<accession>A0A2P2K0W5</accession>
<dbReference type="EMBL" id="GGEC01018873">
    <property type="protein sequence ID" value="MBW99356.1"/>
    <property type="molecule type" value="Transcribed_RNA"/>
</dbReference>
<dbReference type="InterPro" id="IPR001915">
    <property type="entry name" value="Peptidase_M48"/>
</dbReference>
<reference evidence="9" key="1">
    <citation type="submission" date="2018-02" db="EMBL/GenBank/DDBJ databases">
        <title>Rhizophora mucronata_Transcriptome.</title>
        <authorList>
            <person name="Meera S.P."/>
            <person name="Sreeshan A."/>
            <person name="Augustine A."/>
        </authorList>
    </citation>
    <scope>NUCLEOTIDE SEQUENCE</scope>
    <source>
        <tissue evidence="9">Leaf</tissue>
    </source>
</reference>
<organism evidence="9">
    <name type="scientific">Rhizophora mucronata</name>
    <name type="common">Asiatic mangrove</name>
    <dbReference type="NCBI Taxonomy" id="61149"/>
    <lineage>
        <taxon>Eukaryota</taxon>
        <taxon>Viridiplantae</taxon>
        <taxon>Streptophyta</taxon>
        <taxon>Embryophyta</taxon>
        <taxon>Tracheophyta</taxon>
        <taxon>Spermatophyta</taxon>
        <taxon>Magnoliopsida</taxon>
        <taxon>eudicotyledons</taxon>
        <taxon>Gunneridae</taxon>
        <taxon>Pentapetalae</taxon>
        <taxon>rosids</taxon>
        <taxon>fabids</taxon>
        <taxon>Malpighiales</taxon>
        <taxon>Rhizophoraceae</taxon>
        <taxon>Rhizophora</taxon>
    </lineage>
</organism>
<dbReference type="Pfam" id="PF01435">
    <property type="entry name" value="Peptidase_M48"/>
    <property type="match status" value="1"/>
</dbReference>
<keyword evidence="4 6" id="KW-0862">Zinc</keyword>
<feature type="region of interest" description="Disordered" evidence="7">
    <location>
        <begin position="44"/>
        <end position="68"/>
    </location>
</feature>
<evidence type="ECO:0000256" key="2">
    <source>
        <dbReference type="ARBA" id="ARBA00022723"/>
    </source>
</evidence>
<dbReference type="GO" id="GO:0006508">
    <property type="term" value="P:proteolysis"/>
    <property type="evidence" value="ECO:0007669"/>
    <property type="project" value="UniProtKB-KW"/>
</dbReference>
<dbReference type="GO" id="GO:0004222">
    <property type="term" value="F:metalloendopeptidase activity"/>
    <property type="evidence" value="ECO:0007669"/>
    <property type="project" value="InterPro"/>
</dbReference>
<dbReference type="Gene3D" id="3.30.2010.10">
    <property type="entry name" value="Metalloproteases ('zincins'), catalytic domain"/>
    <property type="match status" value="1"/>
</dbReference>
<evidence type="ECO:0000256" key="3">
    <source>
        <dbReference type="ARBA" id="ARBA00022801"/>
    </source>
</evidence>
<dbReference type="GO" id="GO:0046872">
    <property type="term" value="F:metal ion binding"/>
    <property type="evidence" value="ECO:0007669"/>
    <property type="project" value="UniProtKB-KW"/>
</dbReference>
<evidence type="ECO:0000313" key="9">
    <source>
        <dbReference type="EMBL" id="MBW99356.1"/>
    </source>
</evidence>
<evidence type="ECO:0000256" key="5">
    <source>
        <dbReference type="ARBA" id="ARBA00023049"/>
    </source>
</evidence>
<evidence type="ECO:0000256" key="7">
    <source>
        <dbReference type="SAM" id="MobiDB-lite"/>
    </source>
</evidence>
<dbReference type="CDD" id="cd07325">
    <property type="entry name" value="M48_Ste24p_like"/>
    <property type="match status" value="1"/>
</dbReference>
<feature type="domain" description="Peptidase M48" evidence="8">
    <location>
        <begin position="140"/>
        <end position="334"/>
    </location>
</feature>
<dbReference type="AlphaFoldDB" id="A0A2P2K0W5"/>
<keyword evidence="1 6" id="KW-0645">Protease</keyword>
<proteinExistence type="inferred from homology"/>
<protein>
    <recommendedName>
        <fullName evidence="8">Peptidase M48 domain-containing protein</fullName>
    </recommendedName>
</protein>
<keyword evidence="2" id="KW-0479">Metal-binding</keyword>
<evidence type="ECO:0000259" key="8">
    <source>
        <dbReference type="Pfam" id="PF01435"/>
    </source>
</evidence>
<keyword evidence="5 6" id="KW-0482">Metalloprotease</keyword>
<dbReference type="FunFam" id="3.30.2010.10:FF:000007">
    <property type="entry name" value="Peptidase M48 family protein"/>
    <property type="match status" value="1"/>
</dbReference>